<dbReference type="Gene3D" id="3.40.50.300">
    <property type="entry name" value="P-loop containing nucleotide triphosphate hydrolases"/>
    <property type="match status" value="1"/>
</dbReference>
<dbReference type="InParanoid" id="G8JNY6"/>
<dbReference type="GO" id="GO:0004331">
    <property type="term" value="F:fructose-2,6-bisphosphate 2-phosphatase activity"/>
    <property type="evidence" value="ECO:0007669"/>
    <property type="project" value="TreeGrafter"/>
</dbReference>
<dbReference type="Pfam" id="PF01591">
    <property type="entry name" value="6PF2K"/>
    <property type="match status" value="1"/>
</dbReference>
<dbReference type="InterPro" id="IPR013079">
    <property type="entry name" value="6Phosfructo_kin"/>
</dbReference>
<name>G8JNY6_ERECY</name>
<dbReference type="PANTHER" id="PTHR10606:SF1">
    <property type="entry name" value="6-PHOSPHOFRUCTO-2-KINASE 2"/>
    <property type="match status" value="1"/>
</dbReference>
<dbReference type="GeneID" id="11470462"/>
<dbReference type="InterPro" id="IPR003094">
    <property type="entry name" value="6Pfruct_kin"/>
</dbReference>
<organism evidence="5 6">
    <name type="scientific">Eremothecium cymbalariae (strain CBS 270.75 / DBVPG 7215 / KCTC 17166 / NRRL Y-17582)</name>
    <name type="common">Yeast</name>
    <dbReference type="NCBI Taxonomy" id="931890"/>
    <lineage>
        <taxon>Eukaryota</taxon>
        <taxon>Fungi</taxon>
        <taxon>Dikarya</taxon>
        <taxon>Ascomycota</taxon>
        <taxon>Saccharomycotina</taxon>
        <taxon>Saccharomycetes</taxon>
        <taxon>Saccharomycetales</taxon>
        <taxon>Saccharomycetaceae</taxon>
        <taxon>Eremothecium</taxon>
    </lineage>
</organism>
<protein>
    <recommendedName>
        <fullName evidence="4">6-phosphofructo-2-kinase domain-containing protein</fullName>
    </recommendedName>
</protein>
<evidence type="ECO:0000256" key="2">
    <source>
        <dbReference type="ARBA" id="ARBA00022840"/>
    </source>
</evidence>
<evidence type="ECO:0000256" key="1">
    <source>
        <dbReference type="ARBA" id="ARBA00022741"/>
    </source>
</evidence>
<feature type="domain" description="6-phosphofructo-2-kinase" evidence="4">
    <location>
        <begin position="117"/>
        <end position="304"/>
    </location>
</feature>
<accession>G8JNY6</accession>
<evidence type="ECO:0000313" key="5">
    <source>
        <dbReference type="EMBL" id="AET37786.1"/>
    </source>
</evidence>
<dbReference type="PANTHER" id="PTHR10606">
    <property type="entry name" value="6-PHOSPHOFRUCTO-2-KINASE/FRUCTOSE-2,6-BISPHOSPHATASE"/>
    <property type="match status" value="1"/>
</dbReference>
<gene>
    <name evidence="5" type="ordered locus">Ecym_2027</name>
</gene>
<evidence type="ECO:0000259" key="4">
    <source>
        <dbReference type="Pfam" id="PF01591"/>
    </source>
</evidence>
<evidence type="ECO:0000256" key="3">
    <source>
        <dbReference type="SAM" id="MobiDB-lite"/>
    </source>
</evidence>
<dbReference type="AlphaFoldDB" id="G8JNY6"/>
<dbReference type="KEGG" id="erc:Ecym_2027"/>
<evidence type="ECO:0000313" key="6">
    <source>
        <dbReference type="Proteomes" id="UP000006790"/>
    </source>
</evidence>
<dbReference type="GO" id="GO:0006003">
    <property type="term" value="P:fructose 2,6-bisphosphate metabolic process"/>
    <property type="evidence" value="ECO:0007669"/>
    <property type="project" value="EnsemblFungi"/>
</dbReference>
<feature type="region of interest" description="Disordered" evidence="3">
    <location>
        <begin position="48"/>
        <end position="77"/>
    </location>
</feature>
<dbReference type="Proteomes" id="UP000006790">
    <property type="component" value="Chromosome 2"/>
</dbReference>
<dbReference type="STRING" id="931890.G8JNY6"/>
<dbReference type="GO" id="GO:0003873">
    <property type="term" value="F:6-phosphofructo-2-kinase activity"/>
    <property type="evidence" value="ECO:0007669"/>
    <property type="project" value="InterPro"/>
</dbReference>
<proteinExistence type="predicted"/>
<dbReference type="RefSeq" id="XP_003644603.1">
    <property type="nucleotide sequence ID" value="XM_003644555.1"/>
</dbReference>
<dbReference type="GO" id="GO:0005524">
    <property type="term" value="F:ATP binding"/>
    <property type="evidence" value="ECO:0007669"/>
    <property type="project" value="UniProtKB-KW"/>
</dbReference>
<dbReference type="GO" id="GO:0005829">
    <property type="term" value="C:cytosol"/>
    <property type="evidence" value="ECO:0007669"/>
    <property type="project" value="TreeGrafter"/>
</dbReference>
<sequence length="429" mass="49226">MEKEFSDALNALRSHSTSANSLFSLKDERSFSSVLECCEESNHVTLQRHSTVEKKGESEGHDGRDQQATEDGSLHDQDEVLGLEYETKDSPLTLNYKRRNGLTHGLEKSQPLLPRLEKFIIVLIGLPATGKSTISAHLIRFLQNHPVLLHLRCSVYNAGQVRRKLTCTDRPMLLSTNPVDDLFNPKNSDKKNAYARITLEALLKDLDQDLCDLAIFDATNSTVIRRTLIFQYLNNYNKESKNKFRITPIVLQVKCTNENFIRFNIHNKTFNQDYFDKPYEFSVRDFAKRLMHYQSQFVPFDKQEFYNILASYPDVELSGSKSDGRLFFFNILNAGLDTPFEPPLLHYPQNLSPLVVQVVEAVESFVQRYSQMYGFKYIESANMFIKGDNSSTTSTATGEAKPPSNRSYLPTLCSIINEQYFHLLNHMKK</sequence>
<dbReference type="FunCoup" id="G8JNY6">
    <property type="interactions" value="79"/>
</dbReference>
<dbReference type="GO" id="GO:0006000">
    <property type="term" value="P:fructose metabolic process"/>
    <property type="evidence" value="ECO:0007669"/>
    <property type="project" value="InterPro"/>
</dbReference>
<dbReference type="EMBL" id="CP002498">
    <property type="protein sequence ID" value="AET37786.1"/>
    <property type="molecule type" value="Genomic_DNA"/>
</dbReference>
<keyword evidence="1" id="KW-0547">Nucleotide-binding</keyword>
<dbReference type="InterPro" id="IPR027417">
    <property type="entry name" value="P-loop_NTPase"/>
</dbReference>
<keyword evidence="6" id="KW-1185">Reference proteome</keyword>
<feature type="compositionally biased region" description="Basic and acidic residues" evidence="3">
    <location>
        <begin position="50"/>
        <end position="77"/>
    </location>
</feature>
<reference evidence="6" key="1">
    <citation type="journal article" date="2012" name="G3 (Bethesda)">
        <title>Pichia sorbitophila, an interspecies yeast hybrid reveals early steps of genome resolution following polyploidization.</title>
        <authorList>
            <person name="Leh Louis V."/>
            <person name="Despons L."/>
            <person name="Friedrich A."/>
            <person name="Martin T."/>
            <person name="Durrens P."/>
            <person name="Casaregola S."/>
            <person name="Neuveglise C."/>
            <person name="Fairhead C."/>
            <person name="Marck C."/>
            <person name="Cruz J.A."/>
            <person name="Straub M.L."/>
            <person name="Kugler V."/>
            <person name="Sacerdot C."/>
            <person name="Uzunov Z."/>
            <person name="Thierry A."/>
            <person name="Weiss S."/>
            <person name="Bleykasten C."/>
            <person name="De Montigny J."/>
            <person name="Jacques N."/>
            <person name="Jung P."/>
            <person name="Lemaire M."/>
            <person name="Mallet S."/>
            <person name="Morel G."/>
            <person name="Richard G.F."/>
            <person name="Sarkar A."/>
            <person name="Savel G."/>
            <person name="Schacherer J."/>
            <person name="Seret M.L."/>
            <person name="Talla E."/>
            <person name="Samson G."/>
            <person name="Jubin C."/>
            <person name="Poulain J."/>
            <person name="Vacherie B."/>
            <person name="Barbe V."/>
            <person name="Pelletier E."/>
            <person name="Sherman D.J."/>
            <person name="Westhof E."/>
            <person name="Weissenbach J."/>
            <person name="Baret P.V."/>
            <person name="Wincker P."/>
            <person name="Gaillardin C."/>
            <person name="Dujon B."/>
            <person name="Souciet J.L."/>
        </authorList>
    </citation>
    <scope>NUCLEOTIDE SEQUENCE [LARGE SCALE GENOMIC DNA]</scope>
    <source>
        <strain evidence="6">CBS 270.75 / DBVPG 7215 / KCTC 17166 / NRRL Y-17582</strain>
    </source>
</reference>
<dbReference type="SUPFAM" id="SSF52540">
    <property type="entry name" value="P-loop containing nucleoside triphosphate hydrolases"/>
    <property type="match status" value="1"/>
</dbReference>
<keyword evidence="2" id="KW-0067">ATP-binding</keyword>
<dbReference type="GO" id="GO:0006110">
    <property type="term" value="P:regulation of glycolytic process"/>
    <property type="evidence" value="ECO:0007669"/>
    <property type="project" value="EnsemblFungi"/>
</dbReference>
<dbReference type="eggNOG" id="KOG0234">
    <property type="taxonomic scope" value="Eukaryota"/>
</dbReference>
<dbReference type="OMA" id="SSHLIQC"/>
<dbReference type="OrthoDB" id="267323at2759"/>
<dbReference type="HOGENOM" id="CLU_041936_0_0_1"/>